<evidence type="ECO:0000256" key="3">
    <source>
        <dbReference type="ARBA" id="ARBA00022980"/>
    </source>
</evidence>
<dbReference type="InterPro" id="IPR001021">
    <property type="entry name" value="Ribosomal_bL25_long"/>
</dbReference>
<comment type="caution">
    <text evidence="9">The sequence shown here is derived from an EMBL/GenBank/DDBJ whole genome shotgun (WGS) entry which is preliminary data.</text>
</comment>
<dbReference type="STRING" id="1823756.A4H34_04290"/>
<evidence type="ECO:0000259" key="8">
    <source>
        <dbReference type="Pfam" id="PF14693"/>
    </source>
</evidence>
<feature type="compositionally biased region" description="Acidic residues" evidence="6">
    <location>
        <begin position="181"/>
        <end position="200"/>
    </location>
</feature>
<dbReference type="NCBIfam" id="TIGR00731">
    <property type="entry name" value="bL25_bact_ctc"/>
    <property type="match status" value="1"/>
</dbReference>
<dbReference type="SUPFAM" id="SSF50715">
    <property type="entry name" value="Ribosomal protein L25-like"/>
    <property type="match status" value="1"/>
</dbReference>
<dbReference type="InterPro" id="IPR020056">
    <property type="entry name" value="Rbsml_bL25/Gln-tRNA_synth_N"/>
</dbReference>
<dbReference type="GO" id="GO:0022625">
    <property type="term" value="C:cytosolic large ribosomal subunit"/>
    <property type="evidence" value="ECO:0007669"/>
    <property type="project" value="TreeGrafter"/>
</dbReference>
<accession>A0A179B5Q6</accession>
<dbReference type="PANTHER" id="PTHR33284">
    <property type="entry name" value="RIBOSOMAL PROTEIN L25/GLN-TRNA SYNTHETASE, ANTI-CODON-BINDING DOMAIN-CONTAINING PROTEIN"/>
    <property type="match status" value="1"/>
</dbReference>
<feature type="region of interest" description="Disordered" evidence="6">
    <location>
        <begin position="180"/>
        <end position="200"/>
    </location>
</feature>
<name>A0A179B5Q6_9ACTO</name>
<dbReference type="GO" id="GO:0008097">
    <property type="term" value="F:5S rRNA binding"/>
    <property type="evidence" value="ECO:0007669"/>
    <property type="project" value="InterPro"/>
</dbReference>
<keyword evidence="1 5" id="KW-0699">rRNA-binding</keyword>
<proteinExistence type="inferred from homology"/>
<dbReference type="RefSeq" id="WP_009199496.1">
    <property type="nucleotide sequence ID" value="NZ_LVZK01000001.1"/>
</dbReference>
<dbReference type="InterPro" id="IPR037121">
    <property type="entry name" value="Ribosomal_bL25_C"/>
</dbReference>
<dbReference type="Gene3D" id="2.40.240.10">
    <property type="entry name" value="Ribosomal Protein L25, Chain P"/>
    <property type="match status" value="1"/>
</dbReference>
<comment type="similarity">
    <text evidence="5">Belongs to the bacterial ribosomal protein bL25 family. CTC subfamily.</text>
</comment>
<feature type="domain" description="Large ribosomal subunit protein bL25 L25" evidence="7">
    <location>
        <begin position="5"/>
        <end position="90"/>
    </location>
</feature>
<comment type="subunit">
    <text evidence="5">Part of the 50S ribosomal subunit; part of the 5S rRNA/L5/L18/L25 subcomplex. Contacts the 5S rRNA. Binds to the 5S rRNA independently of L5 and L18.</text>
</comment>
<feature type="compositionally biased region" description="Basic and acidic residues" evidence="6">
    <location>
        <begin position="1"/>
        <end position="11"/>
    </location>
</feature>
<dbReference type="InterPro" id="IPR020930">
    <property type="entry name" value="Ribosomal_uL5_bac-type"/>
</dbReference>
<dbReference type="PANTHER" id="PTHR33284:SF1">
    <property type="entry name" value="RIBOSOMAL PROTEIN L25_GLN-TRNA SYNTHETASE, ANTI-CODON-BINDING DOMAIN-CONTAINING PROTEIN"/>
    <property type="match status" value="1"/>
</dbReference>
<evidence type="ECO:0000259" key="7">
    <source>
        <dbReference type="Pfam" id="PF01386"/>
    </source>
</evidence>
<comment type="function">
    <text evidence="5">This is one of the proteins that binds to the 5S RNA in the ribosome where it forms part of the central protuberance.</text>
</comment>
<keyword evidence="2 5" id="KW-0694">RNA-binding</keyword>
<gene>
    <name evidence="5" type="primary">rplY</name>
    <name evidence="5" type="synonym">ctc</name>
    <name evidence="9" type="ORF">A4H34_04290</name>
</gene>
<keyword evidence="4 5" id="KW-0687">Ribonucleoprotein</keyword>
<dbReference type="Pfam" id="PF14693">
    <property type="entry name" value="Ribosomal_TL5_C"/>
    <property type="match status" value="1"/>
</dbReference>
<dbReference type="AlphaFoldDB" id="A0A179B5Q6"/>
<keyword evidence="3 5" id="KW-0689">Ribosomal protein</keyword>
<sequence length="200" mass="21591">MSDKIQVDRRKSFGKGASRQLRRDGRTPAVVYGHGSDPVHISFDSHEIFLATKGQANPILTIELEGKEQLVLVKELQRNPLTRIIEHLDLLRVKQGEKVDVEVPVEVTGESFPGTIHTVELMHVLVKAPATAIPEAIVVDVEGRKDGENVTVADLTFPAGVEVETDPESIVVVIAIPSSPAEEDAPAAEEAADAEEAPAE</sequence>
<dbReference type="HAMAP" id="MF_01334">
    <property type="entry name" value="Ribosomal_bL25_CTC"/>
    <property type="match status" value="1"/>
</dbReference>
<keyword evidence="10" id="KW-1185">Reference proteome</keyword>
<evidence type="ECO:0000256" key="4">
    <source>
        <dbReference type="ARBA" id="ARBA00023274"/>
    </source>
</evidence>
<dbReference type="InterPro" id="IPR011035">
    <property type="entry name" value="Ribosomal_bL25/Gln-tRNA_synth"/>
</dbReference>
<dbReference type="CDD" id="cd00495">
    <property type="entry name" value="Ribosomal_L25_TL5_CTC"/>
    <property type="match status" value="1"/>
</dbReference>
<dbReference type="Gene3D" id="2.170.120.20">
    <property type="entry name" value="Ribosomal protein L25, beta domain"/>
    <property type="match status" value="1"/>
</dbReference>
<evidence type="ECO:0000313" key="9">
    <source>
        <dbReference type="EMBL" id="OAP86374.1"/>
    </source>
</evidence>
<dbReference type="InterPro" id="IPR029751">
    <property type="entry name" value="Ribosomal_L25_dom"/>
</dbReference>
<feature type="region of interest" description="Disordered" evidence="6">
    <location>
        <begin position="1"/>
        <end position="29"/>
    </location>
</feature>
<dbReference type="EMBL" id="LVZK01000001">
    <property type="protein sequence ID" value="OAP86374.1"/>
    <property type="molecule type" value="Genomic_DNA"/>
</dbReference>
<evidence type="ECO:0000256" key="1">
    <source>
        <dbReference type="ARBA" id="ARBA00022730"/>
    </source>
</evidence>
<evidence type="ECO:0000256" key="5">
    <source>
        <dbReference type="HAMAP-Rule" id="MF_01334"/>
    </source>
</evidence>
<feature type="domain" description="Large ribosomal subunit protein bL25 beta" evidence="8">
    <location>
        <begin position="98"/>
        <end position="177"/>
    </location>
</feature>
<dbReference type="Pfam" id="PF01386">
    <property type="entry name" value="Ribosomal_L25p"/>
    <property type="match status" value="1"/>
</dbReference>
<dbReference type="InterPro" id="IPR020057">
    <property type="entry name" value="Ribosomal_bL25_b-dom"/>
</dbReference>
<dbReference type="GO" id="GO:0006412">
    <property type="term" value="P:translation"/>
    <property type="evidence" value="ECO:0007669"/>
    <property type="project" value="UniProtKB-UniRule"/>
</dbReference>
<protein>
    <recommendedName>
        <fullName evidence="5">Large ribosomal subunit protein bL25</fullName>
    </recommendedName>
    <alternativeName>
        <fullName evidence="5">General stress protein CTC</fullName>
    </alternativeName>
</protein>
<dbReference type="NCBIfam" id="NF004131">
    <property type="entry name" value="PRK05618.2-1"/>
    <property type="match status" value="1"/>
</dbReference>
<dbReference type="OrthoDB" id="5242980at2"/>
<evidence type="ECO:0000313" key="10">
    <source>
        <dbReference type="Proteomes" id="UP000078368"/>
    </source>
</evidence>
<reference evidence="9 10" key="1">
    <citation type="submission" date="2016-04" db="EMBL/GenBank/DDBJ databases">
        <title>Peptidophaga gingivicola gen. nov., sp. nov., isolated from human subgingival plaque.</title>
        <authorList>
            <person name="Beall C.J."/>
            <person name="Mokrzan E.M."/>
            <person name="Griffen A.L."/>
            <person name="Leys E.J."/>
        </authorList>
    </citation>
    <scope>NUCLEOTIDE SEQUENCE [LARGE SCALE GENOMIC DNA]</scope>
    <source>
        <strain evidence="9 10">BA112</strain>
    </source>
</reference>
<organism evidence="9 10">
    <name type="scientific">Peptidiphaga gingivicola</name>
    <dbReference type="NCBI Taxonomy" id="2741497"/>
    <lineage>
        <taxon>Bacteria</taxon>
        <taxon>Bacillati</taxon>
        <taxon>Actinomycetota</taxon>
        <taxon>Actinomycetes</taxon>
        <taxon>Actinomycetales</taxon>
        <taxon>Actinomycetaceae</taxon>
        <taxon>Peptidiphaga</taxon>
    </lineage>
</organism>
<dbReference type="Proteomes" id="UP000078368">
    <property type="component" value="Unassembled WGS sequence"/>
</dbReference>
<dbReference type="GO" id="GO:0003735">
    <property type="term" value="F:structural constituent of ribosome"/>
    <property type="evidence" value="ECO:0007669"/>
    <property type="project" value="InterPro"/>
</dbReference>
<evidence type="ECO:0000256" key="6">
    <source>
        <dbReference type="SAM" id="MobiDB-lite"/>
    </source>
</evidence>
<evidence type="ECO:0000256" key="2">
    <source>
        <dbReference type="ARBA" id="ARBA00022884"/>
    </source>
</evidence>